<feature type="region of interest" description="Disordered" evidence="1">
    <location>
        <begin position="40"/>
        <end position="59"/>
    </location>
</feature>
<evidence type="ECO:0000313" key="3">
    <source>
        <dbReference type="EMBL" id="PYI11342.1"/>
    </source>
</evidence>
<name>A0A319EM69_ASPSB</name>
<dbReference type="VEuPathDB" id="FungiDB:BO78DRAFT_132353"/>
<feature type="transmembrane region" description="Helical" evidence="2">
    <location>
        <begin position="167"/>
        <end position="187"/>
    </location>
</feature>
<keyword evidence="2" id="KW-0812">Transmembrane</keyword>
<evidence type="ECO:0000256" key="1">
    <source>
        <dbReference type="SAM" id="MobiDB-lite"/>
    </source>
</evidence>
<protein>
    <submittedName>
        <fullName evidence="3">Uncharacterized protein</fullName>
    </submittedName>
</protein>
<keyword evidence="4" id="KW-1185">Reference proteome</keyword>
<dbReference type="AlphaFoldDB" id="A0A319EM69"/>
<feature type="compositionally biased region" description="Polar residues" evidence="1">
    <location>
        <begin position="48"/>
        <end position="59"/>
    </location>
</feature>
<evidence type="ECO:0000256" key="2">
    <source>
        <dbReference type="SAM" id="Phobius"/>
    </source>
</evidence>
<dbReference type="EMBL" id="KZ826318">
    <property type="protein sequence ID" value="PYI11342.1"/>
    <property type="molecule type" value="Genomic_DNA"/>
</dbReference>
<gene>
    <name evidence="3" type="ORF">BO78DRAFT_132353</name>
</gene>
<reference evidence="3 4" key="1">
    <citation type="submission" date="2018-02" db="EMBL/GenBank/DDBJ databases">
        <title>The genomes of Aspergillus section Nigri reveals drivers in fungal speciation.</title>
        <authorList>
            <consortium name="DOE Joint Genome Institute"/>
            <person name="Vesth T.C."/>
            <person name="Nybo J."/>
            <person name="Theobald S."/>
            <person name="Brandl J."/>
            <person name="Frisvad J.C."/>
            <person name="Nielsen K.F."/>
            <person name="Lyhne E.K."/>
            <person name="Kogle M.E."/>
            <person name="Kuo A."/>
            <person name="Riley R."/>
            <person name="Clum A."/>
            <person name="Nolan M."/>
            <person name="Lipzen A."/>
            <person name="Salamov A."/>
            <person name="Henrissat B."/>
            <person name="Wiebenga A."/>
            <person name="De vries R.P."/>
            <person name="Grigoriev I.V."/>
            <person name="Mortensen U.H."/>
            <person name="Andersen M.R."/>
            <person name="Baker S.E."/>
        </authorList>
    </citation>
    <scope>NUCLEOTIDE SEQUENCE [LARGE SCALE GENOMIC DNA]</scope>
    <source>
        <strain evidence="3 4">CBS 121057</strain>
    </source>
</reference>
<organism evidence="3 4">
    <name type="scientific">Aspergillus sclerotiicarbonarius (strain CBS 121057 / IBT 28362)</name>
    <dbReference type="NCBI Taxonomy" id="1448318"/>
    <lineage>
        <taxon>Eukaryota</taxon>
        <taxon>Fungi</taxon>
        <taxon>Dikarya</taxon>
        <taxon>Ascomycota</taxon>
        <taxon>Pezizomycotina</taxon>
        <taxon>Eurotiomycetes</taxon>
        <taxon>Eurotiomycetidae</taxon>
        <taxon>Eurotiales</taxon>
        <taxon>Aspergillaceae</taxon>
        <taxon>Aspergillus</taxon>
        <taxon>Aspergillus subgen. Circumdati</taxon>
    </lineage>
</organism>
<keyword evidence="2" id="KW-1133">Transmembrane helix</keyword>
<accession>A0A319EM69</accession>
<dbReference type="Proteomes" id="UP000248423">
    <property type="component" value="Unassembled WGS sequence"/>
</dbReference>
<keyword evidence="2" id="KW-0472">Membrane</keyword>
<sequence>MSDRATVEIYQSWIRYEASRREREGPSDFLELDHREWDGSSRVDRSGQESGTCRQSTTTDIQDQGWTNRVVKINCQPVEGTTCTKVARIGWTDSVLCSGGPRREVKLHGGPLVRRRGRATHCYRGRFISGGVILPQTASFFSNTRSGVAIAQRGFALCTLHAYSRPLLILPLAFLLFVVFFHFPLLLSSSFRFRYPPRT</sequence>
<evidence type="ECO:0000313" key="4">
    <source>
        <dbReference type="Proteomes" id="UP000248423"/>
    </source>
</evidence>
<proteinExistence type="predicted"/>